<feature type="domain" description="HAT C-terminal dimerisation" evidence="2">
    <location>
        <begin position="138"/>
        <end position="202"/>
    </location>
</feature>
<reference evidence="3" key="1">
    <citation type="submission" date="2023-10" db="EMBL/GenBank/DDBJ databases">
        <title>Genome assemblies of two species of porcelain crab, Petrolisthes cinctipes and Petrolisthes manimaculis (Anomura: Porcellanidae).</title>
        <authorList>
            <person name="Angst P."/>
        </authorList>
    </citation>
    <scope>NUCLEOTIDE SEQUENCE</scope>
    <source>
        <strain evidence="3">PB745_01</strain>
        <tissue evidence="3">Gill</tissue>
    </source>
</reference>
<protein>
    <recommendedName>
        <fullName evidence="2">HAT C-terminal dimerisation domain-containing protein</fullName>
    </recommendedName>
</protein>
<dbReference type="InterPro" id="IPR008906">
    <property type="entry name" value="HATC_C_dom"/>
</dbReference>
<dbReference type="EMBL" id="JAWQEG010002891">
    <property type="protein sequence ID" value="KAK3869085.1"/>
    <property type="molecule type" value="Genomic_DNA"/>
</dbReference>
<gene>
    <name evidence="3" type="ORF">Pcinc_025587</name>
</gene>
<comment type="caution">
    <text evidence="3">The sequence shown here is derived from an EMBL/GenBank/DDBJ whole genome shotgun (WGS) entry which is preliminary data.</text>
</comment>
<evidence type="ECO:0000313" key="3">
    <source>
        <dbReference type="EMBL" id="KAK3869085.1"/>
    </source>
</evidence>
<accession>A0AAE1F7M5</accession>
<sequence>MARGLQRATAYRQRNSSTHQPVREMINTLMAELSKRFGGIEQVNVLAEAALLDPRFKKHADDAQTRVVGLVAAVSRGARPPPPTTPSSASTEEGEDDPPSNPPKDTVPLVWADFEELVTSLRPGIQNPVIEATLEVKGFLSEQLIPRTADPLEWWKSRSLVFKNTCAVMKTRLCVVATSVPSERIFSKTGQIITDKRNRLSPGKAPPSSRSPVATEFQPVPTYTRLAEASMTPSCRSSQSSYHPPA</sequence>
<name>A0AAE1F7M5_PETCI</name>
<organism evidence="3 4">
    <name type="scientific">Petrolisthes cinctipes</name>
    <name type="common">Flat porcelain crab</name>
    <dbReference type="NCBI Taxonomy" id="88211"/>
    <lineage>
        <taxon>Eukaryota</taxon>
        <taxon>Metazoa</taxon>
        <taxon>Ecdysozoa</taxon>
        <taxon>Arthropoda</taxon>
        <taxon>Crustacea</taxon>
        <taxon>Multicrustacea</taxon>
        <taxon>Malacostraca</taxon>
        <taxon>Eumalacostraca</taxon>
        <taxon>Eucarida</taxon>
        <taxon>Decapoda</taxon>
        <taxon>Pleocyemata</taxon>
        <taxon>Anomura</taxon>
        <taxon>Galatheoidea</taxon>
        <taxon>Porcellanidae</taxon>
        <taxon>Petrolisthes</taxon>
    </lineage>
</organism>
<evidence type="ECO:0000259" key="2">
    <source>
        <dbReference type="Pfam" id="PF05699"/>
    </source>
</evidence>
<dbReference type="SUPFAM" id="SSF53098">
    <property type="entry name" value="Ribonuclease H-like"/>
    <property type="match status" value="1"/>
</dbReference>
<keyword evidence="4" id="KW-1185">Reference proteome</keyword>
<dbReference type="AlphaFoldDB" id="A0AAE1F7M5"/>
<dbReference type="InterPro" id="IPR012337">
    <property type="entry name" value="RNaseH-like_sf"/>
</dbReference>
<dbReference type="Pfam" id="PF05699">
    <property type="entry name" value="Dimer_Tnp_hAT"/>
    <property type="match status" value="1"/>
</dbReference>
<dbReference type="Proteomes" id="UP001286313">
    <property type="component" value="Unassembled WGS sequence"/>
</dbReference>
<feature type="region of interest" description="Disordered" evidence="1">
    <location>
        <begin position="72"/>
        <end position="106"/>
    </location>
</feature>
<dbReference type="PANTHER" id="PTHR47611:SF3">
    <property type="entry name" value="HAT C-TERMINAL DIMERISATION DOMAIN-CONTAINING PROTEIN"/>
    <property type="match status" value="1"/>
</dbReference>
<dbReference type="GO" id="GO:0046983">
    <property type="term" value="F:protein dimerization activity"/>
    <property type="evidence" value="ECO:0007669"/>
    <property type="project" value="InterPro"/>
</dbReference>
<feature type="region of interest" description="Disordered" evidence="1">
    <location>
        <begin position="1"/>
        <end position="22"/>
    </location>
</feature>
<proteinExistence type="predicted"/>
<dbReference type="PANTHER" id="PTHR47611">
    <property type="entry name" value="HAT DIMERISATION DOMAIN, C-TERMINAL"/>
    <property type="match status" value="1"/>
</dbReference>
<evidence type="ECO:0000313" key="4">
    <source>
        <dbReference type="Proteomes" id="UP001286313"/>
    </source>
</evidence>
<evidence type="ECO:0000256" key="1">
    <source>
        <dbReference type="SAM" id="MobiDB-lite"/>
    </source>
</evidence>
<feature type="region of interest" description="Disordered" evidence="1">
    <location>
        <begin position="196"/>
        <end position="219"/>
    </location>
</feature>